<name>A0A0C3AYL3_SERVB</name>
<dbReference type="EMBL" id="KN824325">
    <property type="protein sequence ID" value="KIM24356.1"/>
    <property type="molecule type" value="Genomic_DNA"/>
</dbReference>
<reference evidence="2" key="2">
    <citation type="submission" date="2015-01" db="EMBL/GenBank/DDBJ databases">
        <title>Evolutionary Origins and Diversification of the Mycorrhizal Mutualists.</title>
        <authorList>
            <consortium name="DOE Joint Genome Institute"/>
            <consortium name="Mycorrhizal Genomics Consortium"/>
            <person name="Kohler A."/>
            <person name="Kuo A."/>
            <person name="Nagy L.G."/>
            <person name="Floudas D."/>
            <person name="Copeland A."/>
            <person name="Barry K.W."/>
            <person name="Cichocki N."/>
            <person name="Veneault-Fourrey C."/>
            <person name="LaButti K."/>
            <person name="Lindquist E.A."/>
            <person name="Lipzen A."/>
            <person name="Lundell T."/>
            <person name="Morin E."/>
            <person name="Murat C."/>
            <person name="Riley R."/>
            <person name="Ohm R."/>
            <person name="Sun H."/>
            <person name="Tunlid A."/>
            <person name="Henrissat B."/>
            <person name="Grigoriev I.V."/>
            <person name="Hibbett D.S."/>
            <person name="Martin F."/>
        </authorList>
    </citation>
    <scope>NUCLEOTIDE SEQUENCE [LARGE SCALE GENOMIC DNA]</scope>
    <source>
        <strain evidence="2">MAFF 305830</strain>
    </source>
</reference>
<accession>A0A0C3AYL3</accession>
<reference evidence="1 2" key="1">
    <citation type="submission" date="2014-04" db="EMBL/GenBank/DDBJ databases">
        <authorList>
            <consortium name="DOE Joint Genome Institute"/>
            <person name="Kuo A."/>
            <person name="Zuccaro A."/>
            <person name="Kohler A."/>
            <person name="Nagy L.G."/>
            <person name="Floudas D."/>
            <person name="Copeland A."/>
            <person name="Barry K.W."/>
            <person name="Cichocki N."/>
            <person name="Veneault-Fourrey C."/>
            <person name="LaButti K."/>
            <person name="Lindquist E.A."/>
            <person name="Lipzen A."/>
            <person name="Lundell T."/>
            <person name="Morin E."/>
            <person name="Murat C."/>
            <person name="Sun H."/>
            <person name="Tunlid A."/>
            <person name="Henrissat B."/>
            <person name="Grigoriev I.V."/>
            <person name="Hibbett D.S."/>
            <person name="Martin F."/>
            <person name="Nordberg H.P."/>
            <person name="Cantor M.N."/>
            <person name="Hua S.X."/>
        </authorList>
    </citation>
    <scope>NUCLEOTIDE SEQUENCE [LARGE SCALE GENOMIC DNA]</scope>
    <source>
        <strain evidence="1 2">MAFF 305830</strain>
    </source>
</reference>
<gene>
    <name evidence="1" type="ORF">M408DRAFT_11090</name>
</gene>
<evidence type="ECO:0000313" key="1">
    <source>
        <dbReference type="EMBL" id="KIM24356.1"/>
    </source>
</evidence>
<dbReference type="HOGENOM" id="CLU_036229_0_0_1"/>
<evidence type="ECO:0008006" key="3">
    <source>
        <dbReference type="Google" id="ProtNLM"/>
    </source>
</evidence>
<sequence>MSSEMLAPCVINLVGSKRPVILPVEVWRQILFDVIDLPHALDMIIETSGCYWIQQDLYHDEGAYAATENQRRTLRLVCRNWKHFADEHQNRWIIYDSSVSSKPGRQREATRALEAIRSATVRSDSGEPGTPFVGKPKRIGFPVLSSTEMQLFRGLFGPITHAVKTLCLESPGEYHDEIFATLINHKDDLPNLCCLMLTRPRNCSTPLLSISNAFPNLIGLTMSCYAPYAASSEDMICLPYLENLYLDVPSLEEFRLEGWKMPAILRLVVPISNLVSRQGNSLDFVRLYGSRLVFLVINNHVQECLPTDFWTWCPVLTELTGRFAEIEIEGPIPSNHPLKHIIHFPASTWNVEANDASLLWQNMALFPFHLKSMIVTSEGGWSGYMRRLDKISKAEVEAYLQRLSATCAERFIRLEDENEATLDTFLATLNLGTKARPRFGFGMHGRKHRGVKSTNSRWAKAVLVPLAGILGMRRHKRPIHIRRLRPLGQKKNQKLRRKDRPLFGAGGIEGTKWGLETKGSFYPRAIMSERTWGFIGVREAKLTFEGTHGRNPIL</sequence>
<protein>
    <recommendedName>
        <fullName evidence="3">F-box domain-containing protein</fullName>
    </recommendedName>
</protein>
<dbReference type="Proteomes" id="UP000054097">
    <property type="component" value="Unassembled WGS sequence"/>
</dbReference>
<keyword evidence="2" id="KW-1185">Reference proteome</keyword>
<evidence type="ECO:0000313" key="2">
    <source>
        <dbReference type="Proteomes" id="UP000054097"/>
    </source>
</evidence>
<organism evidence="1 2">
    <name type="scientific">Serendipita vermifera MAFF 305830</name>
    <dbReference type="NCBI Taxonomy" id="933852"/>
    <lineage>
        <taxon>Eukaryota</taxon>
        <taxon>Fungi</taxon>
        <taxon>Dikarya</taxon>
        <taxon>Basidiomycota</taxon>
        <taxon>Agaricomycotina</taxon>
        <taxon>Agaricomycetes</taxon>
        <taxon>Sebacinales</taxon>
        <taxon>Serendipitaceae</taxon>
        <taxon>Serendipita</taxon>
    </lineage>
</organism>
<proteinExistence type="predicted"/>
<dbReference type="AlphaFoldDB" id="A0A0C3AYL3"/>